<dbReference type="STRING" id="8932.A0A2I0LHN1"/>
<dbReference type="EMBL" id="AKCR02000573">
    <property type="protein sequence ID" value="PKK16948.1"/>
    <property type="molecule type" value="Genomic_DNA"/>
</dbReference>
<dbReference type="GO" id="GO:0007018">
    <property type="term" value="P:microtubule-based movement"/>
    <property type="evidence" value="ECO:0007669"/>
    <property type="project" value="InterPro"/>
</dbReference>
<dbReference type="Gene3D" id="3.40.850.10">
    <property type="entry name" value="Kinesin motor domain"/>
    <property type="match status" value="1"/>
</dbReference>
<comment type="subcellular location">
    <subcellularLocation>
        <location evidence="1">Cytoplasm</location>
        <location evidence="1">Cytoskeleton</location>
    </subcellularLocation>
</comment>
<keyword evidence="4" id="KW-0963">Cytoplasm</keyword>
<feature type="non-terminal residue" evidence="8">
    <location>
        <position position="140"/>
    </location>
</feature>
<sequence length="140" mass="15708">MDMKFVFERVFGEGATQDELFPHSPWAAGHCAQRLQLLRPSSRSLSAAEQLIEHIRCESLTLCSLLQVHNEQIHDLLEPKGPLNIWEDPDKGVVIQGLSFCQPSSAKHLLEMLARGNRNRTQHPTDANATSSRSHAVFQV</sequence>
<gene>
    <name evidence="8" type="ORF">A306_00014922</name>
</gene>
<evidence type="ECO:0000313" key="8">
    <source>
        <dbReference type="EMBL" id="PKK16948.1"/>
    </source>
</evidence>
<comment type="caution">
    <text evidence="8">The sequence shown here is derived from an EMBL/GenBank/DDBJ whole genome shotgun (WGS) entry which is preliminary data.</text>
</comment>
<dbReference type="GO" id="GO:0008017">
    <property type="term" value="F:microtubule binding"/>
    <property type="evidence" value="ECO:0007669"/>
    <property type="project" value="InterPro"/>
</dbReference>
<dbReference type="Pfam" id="PF00225">
    <property type="entry name" value="Kinesin"/>
    <property type="match status" value="1"/>
</dbReference>
<dbReference type="PANTHER" id="PTHR47968:SF71">
    <property type="entry name" value="KINESIN-LIKE PROTEIN"/>
    <property type="match status" value="1"/>
</dbReference>
<feature type="compositionally biased region" description="Polar residues" evidence="6">
    <location>
        <begin position="122"/>
        <end position="134"/>
    </location>
</feature>
<dbReference type="AlphaFoldDB" id="A0A2I0LHN1"/>
<evidence type="ECO:0000256" key="1">
    <source>
        <dbReference type="ARBA" id="ARBA00004245"/>
    </source>
</evidence>
<dbReference type="Proteomes" id="UP000053872">
    <property type="component" value="Unassembled WGS sequence"/>
</dbReference>
<feature type="domain" description="Kinesin motor" evidence="7">
    <location>
        <begin position="1"/>
        <end position="140"/>
    </location>
</feature>
<feature type="region of interest" description="Disordered" evidence="6">
    <location>
        <begin position="119"/>
        <end position="140"/>
    </location>
</feature>
<name>A0A2I0LHN1_COLLI</name>
<evidence type="ECO:0000256" key="5">
    <source>
        <dbReference type="PROSITE-ProRule" id="PRU00283"/>
    </source>
</evidence>
<comment type="caution">
    <text evidence="5">Lacks conserved residue(s) required for the propagation of feature annotation.</text>
</comment>
<dbReference type="SUPFAM" id="SSF52540">
    <property type="entry name" value="P-loop containing nucleoside triphosphate hydrolases"/>
    <property type="match status" value="1"/>
</dbReference>
<evidence type="ECO:0000313" key="9">
    <source>
        <dbReference type="Proteomes" id="UP000053872"/>
    </source>
</evidence>
<dbReference type="PROSITE" id="PS50067">
    <property type="entry name" value="KINESIN_MOTOR_2"/>
    <property type="match status" value="1"/>
</dbReference>
<evidence type="ECO:0000259" key="7">
    <source>
        <dbReference type="PROSITE" id="PS50067"/>
    </source>
</evidence>
<keyword evidence="3" id="KW-0067">ATP-binding</keyword>
<accession>A0A2I0LHN1</accession>
<evidence type="ECO:0000256" key="4">
    <source>
        <dbReference type="ARBA" id="ARBA00023212"/>
    </source>
</evidence>
<dbReference type="InterPro" id="IPR036961">
    <property type="entry name" value="Kinesin_motor_dom_sf"/>
</dbReference>
<keyword evidence="4" id="KW-0206">Cytoskeleton</keyword>
<dbReference type="GO" id="GO:0005524">
    <property type="term" value="F:ATP binding"/>
    <property type="evidence" value="ECO:0007669"/>
    <property type="project" value="UniProtKB-KW"/>
</dbReference>
<keyword evidence="2" id="KW-0547">Nucleotide-binding</keyword>
<evidence type="ECO:0000256" key="2">
    <source>
        <dbReference type="ARBA" id="ARBA00022741"/>
    </source>
</evidence>
<reference evidence="8 9" key="1">
    <citation type="journal article" date="2013" name="Science">
        <title>Genomic diversity and evolution of the head crest in the rock pigeon.</title>
        <authorList>
            <person name="Shapiro M.D."/>
            <person name="Kronenberg Z."/>
            <person name="Li C."/>
            <person name="Domyan E.T."/>
            <person name="Pan H."/>
            <person name="Campbell M."/>
            <person name="Tan H."/>
            <person name="Huff C.D."/>
            <person name="Hu H."/>
            <person name="Vickrey A.I."/>
            <person name="Nielsen S.C."/>
            <person name="Stringham S.A."/>
            <person name="Hu H."/>
            <person name="Willerslev E."/>
            <person name="Gilbert M.T."/>
            <person name="Yandell M."/>
            <person name="Zhang G."/>
            <person name="Wang J."/>
        </authorList>
    </citation>
    <scope>NUCLEOTIDE SEQUENCE [LARGE SCALE GENOMIC DNA]</scope>
    <source>
        <tissue evidence="8">Blood</tissue>
    </source>
</reference>
<organism evidence="8 9">
    <name type="scientific">Columba livia</name>
    <name type="common">Rock dove</name>
    <dbReference type="NCBI Taxonomy" id="8932"/>
    <lineage>
        <taxon>Eukaryota</taxon>
        <taxon>Metazoa</taxon>
        <taxon>Chordata</taxon>
        <taxon>Craniata</taxon>
        <taxon>Vertebrata</taxon>
        <taxon>Euteleostomi</taxon>
        <taxon>Archelosauria</taxon>
        <taxon>Archosauria</taxon>
        <taxon>Dinosauria</taxon>
        <taxon>Saurischia</taxon>
        <taxon>Theropoda</taxon>
        <taxon>Coelurosauria</taxon>
        <taxon>Aves</taxon>
        <taxon>Neognathae</taxon>
        <taxon>Neoaves</taxon>
        <taxon>Columbimorphae</taxon>
        <taxon>Columbiformes</taxon>
        <taxon>Columbidae</taxon>
        <taxon>Columba</taxon>
    </lineage>
</organism>
<dbReference type="InParanoid" id="A0A2I0LHN1"/>
<protein>
    <submittedName>
        <fullName evidence="8">Kinesin-like protein KIF18B</fullName>
    </submittedName>
</protein>
<comment type="similarity">
    <text evidence="5">Belongs to the TRAFAC class myosin-kinesin ATPase superfamily. Kinesin family.</text>
</comment>
<proteinExistence type="inferred from homology"/>
<dbReference type="GO" id="GO:0005856">
    <property type="term" value="C:cytoskeleton"/>
    <property type="evidence" value="ECO:0007669"/>
    <property type="project" value="UniProtKB-SubCell"/>
</dbReference>
<evidence type="ECO:0000256" key="3">
    <source>
        <dbReference type="ARBA" id="ARBA00022840"/>
    </source>
</evidence>
<dbReference type="InterPro" id="IPR027417">
    <property type="entry name" value="P-loop_NTPase"/>
</dbReference>
<dbReference type="PANTHER" id="PTHR47968">
    <property type="entry name" value="CENTROMERE PROTEIN E"/>
    <property type="match status" value="1"/>
</dbReference>
<keyword evidence="9" id="KW-1185">Reference proteome</keyword>
<evidence type="ECO:0000256" key="6">
    <source>
        <dbReference type="SAM" id="MobiDB-lite"/>
    </source>
</evidence>
<dbReference type="InterPro" id="IPR001752">
    <property type="entry name" value="Kinesin_motor_dom"/>
</dbReference>
<dbReference type="GO" id="GO:0003777">
    <property type="term" value="F:microtubule motor activity"/>
    <property type="evidence" value="ECO:0007669"/>
    <property type="project" value="InterPro"/>
</dbReference>
<dbReference type="InterPro" id="IPR027640">
    <property type="entry name" value="Kinesin-like_fam"/>
</dbReference>